<keyword evidence="3" id="KW-1185">Reference proteome</keyword>
<protein>
    <recommendedName>
        <fullName evidence="4">BTB domain-containing protein</fullName>
    </recommendedName>
</protein>
<dbReference type="Proteomes" id="UP000256964">
    <property type="component" value="Unassembled WGS sequence"/>
</dbReference>
<evidence type="ECO:0008006" key="4">
    <source>
        <dbReference type="Google" id="ProtNLM"/>
    </source>
</evidence>
<accession>A0A371CZA4</accession>
<feature type="compositionally biased region" description="Pro residues" evidence="1">
    <location>
        <begin position="30"/>
        <end position="43"/>
    </location>
</feature>
<organism evidence="2 3">
    <name type="scientific">Lentinus brumalis</name>
    <dbReference type="NCBI Taxonomy" id="2498619"/>
    <lineage>
        <taxon>Eukaryota</taxon>
        <taxon>Fungi</taxon>
        <taxon>Dikarya</taxon>
        <taxon>Basidiomycota</taxon>
        <taxon>Agaricomycotina</taxon>
        <taxon>Agaricomycetes</taxon>
        <taxon>Polyporales</taxon>
        <taxon>Polyporaceae</taxon>
        <taxon>Lentinus</taxon>
    </lineage>
</organism>
<dbReference type="EMBL" id="KZ857435">
    <property type="protein sequence ID" value="RDX45611.1"/>
    <property type="molecule type" value="Genomic_DNA"/>
</dbReference>
<dbReference type="OrthoDB" id="3265815at2759"/>
<name>A0A371CZA4_9APHY</name>
<evidence type="ECO:0000313" key="2">
    <source>
        <dbReference type="EMBL" id="RDX45611.1"/>
    </source>
</evidence>
<feature type="compositionally biased region" description="Basic residues" evidence="1">
    <location>
        <begin position="422"/>
        <end position="432"/>
    </location>
</feature>
<gene>
    <name evidence="2" type="ORF">OH76DRAFT_934528</name>
</gene>
<proteinExistence type="predicted"/>
<feature type="region of interest" description="Disordered" evidence="1">
    <location>
        <begin position="406"/>
        <end position="439"/>
    </location>
</feature>
<evidence type="ECO:0000313" key="3">
    <source>
        <dbReference type="Proteomes" id="UP000256964"/>
    </source>
</evidence>
<sequence length="439" mass="47603">MNVAQHARHISPSAPSPSHEPERSSQEMPDPLPVTPYQLPTPSPSEDTFEFAVQSRDDVQEPANNASRNIPISMSTTFHPTSDILSTRPDTILLSSDGVVFYVHHAVMLANSSNDWNHSLSSAASRSGSNASSSPKVVPCPEPAPVLNIVLHVAYGISDLCESYKPNIDVLSAAVDAMATYGLSPAEHLAPSTPLYALILAQAPTKPIAAFALAASHDLYDLAAPISTHLLSFPLHSLTDALSLKIGSLYLKKLIFLQLSRSEALRELLRTPPHPHPPADDCVLTDQRGLARAWMLAAAYLVWDRRPDIRTSASSTVRAPPLSLRPPSSRRPSAICLPSLCSMLHGSAVRGYVRTPAALDAVLRVLLSRSSWVWRRLACPRDSIIRSLAPGDVHLLRTNQSLSGIRPTQRRVGVPTSSTHPMKGKIPHRQLRLKPSPAK</sequence>
<reference evidence="2 3" key="1">
    <citation type="journal article" date="2018" name="Biotechnol. Biofuels">
        <title>Integrative visual omics of the white-rot fungus Polyporus brumalis exposes the biotechnological potential of its oxidative enzymes for delignifying raw plant biomass.</title>
        <authorList>
            <person name="Miyauchi S."/>
            <person name="Rancon A."/>
            <person name="Drula E."/>
            <person name="Hage H."/>
            <person name="Chaduli D."/>
            <person name="Favel A."/>
            <person name="Grisel S."/>
            <person name="Henrissat B."/>
            <person name="Herpoel-Gimbert I."/>
            <person name="Ruiz-Duenas F.J."/>
            <person name="Chevret D."/>
            <person name="Hainaut M."/>
            <person name="Lin J."/>
            <person name="Wang M."/>
            <person name="Pangilinan J."/>
            <person name="Lipzen A."/>
            <person name="Lesage-Meessen L."/>
            <person name="Navarro D."/>
            <person name="Riley R."/>
            <person name="Grigoriev I.V."/>
            <person name="Zhou S."/>
            <person name="Raouche S."/>
            <person name="Rosso M.N."/>
        </authorList>
    </citation>
    <scope>NUCLEOTIDE SEQUENCE [LARGE SCALE GENOMIC DNA]</scope>
    <source>
        <strain evidence="2 3">BRFM 1820</strain>
    </source>
</reference>
<dbReference type="STRING" id="139420.A0A371CZA4"/>
<dbReference type="AlphaFoldDB" id="A0A371CZA4"/>
<feature type="region of interest" description="Disordered" evidence="1">
    <location>
        <begin position="1"/>
        <end position="48"/>
    </location>
</feature>
<evidence type="ECO:0000256" key="1">
    <source>
        <dbReference type="SAM" id="MobiDB-lite"/>
    </source>
</evidence>